<dbReference type="STRING" id="353153.Q4CQ55"/>
<proteinExistence type="predicted"/>
<feature type="repeat" description="PPR" evidence="2">
    <location>
        <begin position="897"/>
        <end position="931"/>
    </location>
</feature>
<dbReference type="InterPro" id="IPR002885">
    <property type="entry name" value="PPR_rpt"/>
</dbReference>
<dbReference type="KEGG" id="tcr:508463.20"/>
<dbReference type="InterPro" id="IPR011990">
    <property type="entry name" value="TPR-like_helical_dom_sf"/>
</dbReference>
<dbReference type="NCBIfam" id="TIGR00756">
    <property type="entry name" value="PPR"/>
    <property type="match status" value="2"/>
</dbReference>
<comment type="caution">
    <text evidence="5">The sequence shown here is derived from an EMBL/GenBank/DDBJ whole genome shotgun (WGS) entry which is preliminary data.</text>
</comment>
<evidence type="ECO:0000313" key="6">
    <source>
        <dbReference type="Proteomes" id="UP000002296"/>
    </source>
</evidence>
<organism evidence="5 6">
    <name type="scientific">Trypanosoma cruzi (strain CL Brener)</name>
    <dbReference type="NCBI Taxonomy" id="353153"/>
    <lineage>
        <taxon>Eukaryota</taxon>
        <taxon>Discoba</taxon>
        <taxon>Euglenozoa</taxon>
        <taxon>Kinetoplastea</taxon>
        <taxon>Metakinetoplastina</taxon>
        <taxon>Trypanosomatida</taxon>
        <taxon>Trypanosomatidae</taxon>
        <taxon>Trypanosoma</taxon>
        <taxon>Schizotrypanum</taxon>
    </lineage>
</organism>
<gene>
    <name evidence="5" type="ORF">Tc00.1047053508463.20</name>
</gene>
<dbReference type="AlphaFoldDB" id="Q4CQ55"/>
<evidence type="ECO:0008006" key="7">
    <source>
        <dbReference type="Google" id="ProtNLM"/>
    </source>
</evidence>
<keyword evidence="1" id="KW-0677">Repeat</keyword>
<evidence type="ECO:0000256" key="2">
    <source>
        <dbReference type="PROSITE-ProRule" id="PRU00708"/>
    </source>
</evidence>
<name>Q4CQ55_TRYCC</name>
<keyword evidence="4" id="KW-0472">Membrane</keyword>
<dbReference type="PANTHER" id="PTHR47447:SF28">
    <property type="entry name" value="PENTACOTRIPEPTIDE-REPEAT REGION OF PRORP DOMAIN-CONTAINING PROTEIN"/>
    <property type="match status" value="1"/>
</dbReference>
<dbReference type="RefSeq" id="XP_804258.1">
    <property type="nucleotide sequence ID" value="XM_799165.1"/>
</dbReference>
<sequence length="1121" mass="127907">MTKVKRSKPLFFFFFGRGLQEPLVLVVVVDLKYIIFFHFFLCVFVLFSPSHGQGRRSARHRGRGVSGFFARAVQGVVFMRRGGNLLQTVAGRYAVWSQLRFMSSTPCQLQGSRVGHYRPFSSEDEAQLAAVLTTKPRHVARYVRQSMLHSRRRITQFRNSVTFLMIALQSKLQKGEIAPDDALALAESLMRECVDLRQGDMAHLLFRASIRFRRYGMKIGFQLVKHLFDSYRTDNAKDLMKNMADELRGEESLKMLAVVAYQFAGEYDEARELLQEIPQERLVTSDYTALIEAYGMTSRYDEIMNLVRQLFSTHKANQGYLDLDAILSTGLVAIRGDNNGMEQLKEMALEHRVRLSEKAIGAIMRSRLTSAKSAAEVYNLEEALRHELAVQTLGMAAETAVIARCSELLSRSQKSGDDVMLRKVQHLESVVEECVVNDTVDDIEPSYLLSLIKGYGVLGRFEDMNRCFTSLKNAGVVRDHRLYDEMLRWYAHAYNLKEVIALKEEMQEKQIFHTAQTYQHVFRVLDKYYPRMVEKYMNEMRNKGIQIESFMYPTLLRVFGELQDFHMVEQLYREIKSKVAMGNTNVFSAAVVVQLLKSYQNDMERCNSIIHEAENYGLLANELVQAEIVQFYSVHNRYDYLHALVSRLPYKSPDMYRVLLRDAAKRKDRRTFNALLKEMQENQVVINERIFGVVVLALGYFNDLDGVKRYFHEALMNNAVRTPLFFALAASAFARLGDTQAVDECWRDLVESKVTITMPVYNKFLDLYMANNNVEKVQQILNTMMKLVPPNPVTATTVVDMLGKMGRLEEMESVLEEMSRSTNAVPTQVTYHQAMNAYAKTGDVAKMEAMRAKMKEEGFQENHVTFNILFEGYGRAKRYEHIKELVEERRSKQIPMEEFGYMGLLNIYSRARMVEETSKLVEEMVASGVPFTSRMLSAVASSFSHIGDIPRMEHYISLLLSHPECRHRDVESIYLIYSKMRDTVKLQELLDTENLPKTQFIYNVCVAAFARSGEHTKVASLLTQMEEKGFFLTRNTSITLSSLLLKAGKLELAQTVLKWKGCAPHRGEEEGDELAADESQLLRADNDVSSSSSSSSSLIPETTRDEAAAVVTVGGGGVTAS</sequence>
<dbReference type="EMBL" id="AAHK01002522">
    <property type="protein sequence ID" value="EAN82407.1"/>
    <property type="molecule type" value="Genomic_DNA"/>
</dbReference>
<feature type="transmembrane region" description="Helical" evidence="4">
    <location>
        <begin position="23"/>
        <end position="47"/>
    </location>
</feature>
<dbReference type="PaxDb" id="353153-Q4CQ55"/>
<feature type="region of interest" description="Disordered" evidence="3">
    <location>
        <begin position="1082"/>
        <end position="1121"/>
    </location>
</feature>
<evidence type="ECO:0000256" key="4">
    <source>
        <dbReference type="SAM" id="Phobius"/>
    </source>
</evidence>
<evidence type="ECO:0000313" key="5">
    <source>
        <dbReference type="EMBL" id="EAN82407.1"/>
    </source>
</evidence>
<dbReference type="InParanoid" id="Q4CQ55"/>
<keyword evidence="6" id="KW-1185">Reference proteome</keyword>
<feature type="repeat" description="PPR" evidence="2">
    <location>
        <begin position="827"/>
        <end position="861"/>
    </location>
</feature>
<feature type="repeat" description="PPR" evidence="2">
    <location>
        <begin position="998"/>
        <end position="1032"/>
    </location>
</feature>
<dbReference type="PROSITE" id="PS51375">
    <property type="entry name" value="PPR"/>
    <property type="match status" value="5"/>
</dbReference>
<keyword evidence="4" id="KW-0812">Transmembrane</keyword>
<dbReference type="GeneID" id="3533633"/>
<dbReference type="Proteomes" id="UP000002296">
    <property type="component" value="Unassembled WGS sequence"/>
</dbReference>
<dbReference type="PANTHER" id="PTHR47447">
    <property type="entry name" value="OS03G0856100 PROTEIN"/>
    <property type="match status" value="1"/>
</dbReference>
<dbReference type="eggNOG" id="KOG4197">
    <property type="taxonomic scope" value="Eukaryota"/>
</dbReference>
<dbReference type="Pfam" id="PF01535">
    <property type="entry name" value="PPR"/>
    <property type="match status" value="3"/>
</dbReference>
<evidence type="ECO:0000256" key="3">
    <source>
        <dbReference type="SAM" id="MobiDB-lite"/>
    </source>
</evidence>
<dbReference type="Pfam" id="PF13041">
    <property type="entry name" value="PPR_2"/>
    <property type="match status" value="1"/>
</dbReference>
<keyword evidence="4" id="KW-1133">Transmembrane helix</keyword>
<protein>
    <recommendedName>
        <fullName evidence="7">Pentacotripeptide-repeat region of PRORP domain-containing protein</fullName>
    </recommendedName>
</protein>
<feature type="repeat" description="PPR" evidence="2">
    <location>
        <begin position="791"/>
        <end position="821"/>
    </location>
</feature>
<evidence type="ECO:0000256" key="1">
    <source>
        <dbReference type="ARBA" id="ARBA00022737"/>
    </source>
</evidence>
<dbReference type="Pfam" id="PF14559">
    <property type="entry name" value="TPR_19"/>
    <property type="match status" value="1"/>
</dbReference>
<feature type="repeat" description="PPR" evidence="2">
    <location>
        <begin position="862"/>
        <end position="896"/>
    </location>
</feature>
<dbReference type="OMA" id="EMLRWYA"/>
<accession>Q4CQ55</accession>
<reference evidence="5 6" key="1">
    <citation type="journal article" date="2005" name="Science">
        <title>The genome sequence of Trypanosoma cruzi, etiologic agent of Chagas disease.</title>
        <authorList>
            <person name="El-Sayed N.M."/>
            <person name="Myler P.J."/>
            <person name="Bartholomeu D.C."/>
            <person name="Nilsson D."/>
            <person name="Aggarwal G."/>
            <person name="Tran A.N."/>
            <person name="Ghedin E."/>
            <person name="Worthey E.A."/>
            <person name="Delcher A.L."/>
            <person name="Blandin G."/>
            <person name="Westenberger S.J."/>
            <person name="Caler E."/>
            <person name="Cerqueira G.C."/>
            <person name="Branche C."/>
            <person name="Haas B."/>
            <person name="Anupama A."/>
            <person name="Arner E."/>
            <person name="Aslund L."/>
            <person name="Attipoe P."/>
            <person name="Bontempi E."/>
            <person name="Bringaud F."/>
            <person name="Burton P."/>
            <person name="Cadag E."/>
            <person name="Campbell D.A."/>
            <person name="Carrington M."/>
            <person name="Crabtree J."/>
            <person name="Darban H."/>
            <person name="da Silveira J.F."/>
            <person name="de Jong P."/>
            <person name="Edwards K."/>
            <person name="Englund P.T."/>
            <person name="Fazelina G."/>
            <person name="Feldblyum T."/>
            <person name="Ferella M."/>
            <person name="Frasch A.C."/>
            <person name="Gull K."/>
            <person name="Horn D."/>
            <person name="Hou L."/>
            <person name="Huang Y."/>
            <person name="Kindlund E."/>
            <person name="Klingbeil M."/>
            <person name="Kluge S."/>
            <person name="Koo H."/>
            <person name="Lacerda D."/>
            <person name="Levin M.J."/>
            <person name="Lorenzi H."/>
            <person name="Louie T."/>
            <person name="Machado C.R."/>
            <person name="McCulloch R."/>
            <person name="McKenna A."/>
            <person name="Mizuno Y."/>
            <person name="Mottram J.C."/>
            <person name="Nelson S."/>
            <person name="Ochaya S."/>
            <person name="Osoegawa K."/>
            <person name="Pai G."/>
            <person name="Parsons M."/>
            <person name="Pentony M."/>
            <person name="Pettersson U."/>
            <person name="Pop M."/>
            <person name="Ramirez J.L."/>
            <person name="Rinta J."/>
            <person name="Robertson L."/>
            <person name="Salzberg S.L."/>
            <person name="Sanchez D.O."/>
            <person name="Seyler A."/>
            <person name="Sharma R."/>
            <person name="Shetty J."/>
            <person name="Simpson A.J."/>
            <person name="Sisk E."/>
            <person name="Tammi M.T."/>
            <person name="Tarleton R."/>
            <person name="Teixeira S."/>
            <person name="Van Aken S."/>
            <person name="Vogt C."/>
            <person name="Ward P.N."/>
            <person name="Wickstead B."/>
            <person name="Wortman J."/>
            <person name="White O."/>
            <person name="Fraser C.M."/>
            <person name="Stuart K.D."/>
            <person name="Andersson B."/>
        </authorList>
    </citation>
    <scope>NUCLEOTIDE SEQUENCE [LARGE SCALE GENOMIC DNA]</scope>
    <source>
        <strain evidence="5 6">CL Brener</strain>
    </source>
</reference>
<dbReference type="Gene3D" id="1.25.40.10">
    <property type="entry name" value="Tetratricopeptide repeat domain"/>
    <property type="match status" value="4"/>
</dbReference>